<dbReference type="PANTHER" id="PTHR31374:SF193">
    <property type="entry name" value="OS03G0780350 PROTEIN"/>
    <property type="match status" value="1"/>
</dbReference>
<dbReference type="EMBL" id="EU974244">
    <property type="protein sequence ID" value="ACG46362.1"/>
    <property type="molecule type" value="mRNA"/>
</dbReference>
<organism evidence="2">
    <name type="scientific">Zea mays</name>
    <name type="common">Maize</name>
    <dbReference type="NCBI Taxonomy" id="4577"/>
    <lineage>
        <taxon>Eukaryota</taxon>
        <taxon>Viridiplantae</taxon>
        <taxon>Streptophyta</taxon>
        <taxon>Embryophyta</taxon>
        <taxon>Tracheophyta</taxon>
        <taxon>Spermatophyta</taxon>
        <taxon>Magnoliopsida</taxon>
        <taxon>Liliopsida</taxon>
        <taxon>Poales</taxon>
        <taxon>Poaceae</taxon>
        <taxon>PACMAD clade</taxon>
        <taxon>Panicoideae</taxon>
        <taxon>Andropogonodae</taxon>
        <taxon>Andropogoneae</taxon>
        <taxon>Tripsacinae</taxon>
        <taxon>Zea</taxon>
    </lineage>
</organism>
<reference evidence="2" key="1">
    <citation type="journal article" date="2009" name="Plant Mol. Biol.">
        <title>Insights into corn genes derived from large-scale cDNA sequencing.</title>
        <authorList>
            <person name="Alexandrov N.N."/>
            <person name="Brover V.V."/>
            <person name="Freidin S."/>
            <person name="Troukhan M.E."/>
            <person name="Tatarinova T.V."/>
            <person name="Zhang H."/>
            <person name="Swaller T.J."/>
            <person name="Lu Y.P."/>
            <person name="Bouck J."/>
            <person name="Flavell R.B."/>
            <person name="Feldmann K.A."/>
        </authorList>
    </citation>
    <scope>NUCLEOTIDE SEQUENCE</scope>
</reference>
<dbReference type="ExpressionAtlas" id="B6UAH9">
    <property type="expression patterns" value="baseline and differential"/>
</dbReference>
<dbReference type="GO" id="GO:0009733">
    <property type="term" value="P:response to auxin"/>
    <property type="evidence" value="ECO:0007669"/>
    <property type="project" value="InterPro"/>
</dbReference>
<accession>B6UAH9</accession>
<name>B6UAH9_MAIZE</name>
<sequence>MGKSASVQRGHVPVLVGEAGKEEELRRVLVHRKVLQHPYFAGLLELAAAEFGHGQKGVLRIPCDVRRFHGVVQLIRRSRTRRRKKVTVPCLVFLRTDLVIRDP</sequence>
<dbReference type="InterPro" id="IPR003676">
    <property type="entry name" value="SAUR_fam"/>
</dbReference>
<dbReference type="Pfam" id="PF02519">
    <property type="entry name" value="Auxin_inducible"/>
    <property type="match status" value="1"/>
</dbReference>
<comment type="similarity">
    <text evidence="1">Belongs to the ARG7 family.</text>
</comment>
<dbReference type="PANTHER" id="PTHR31374">
    <property type="entry name" value="AUXIN-INDUCED PROTEIN-LIKE-RELATED"/>
    <property type="match status" value="1"/>
</dbReference>
<evidence type="ECO:0000256" key="1">
    <source>
        <dbReference type="ARBA" id="ARBA00006974"/>
    </source>
</evidence>
<protein>
    <submittedName>
        <fullName evidence="2">SAUR1-auxin-responsive SAUR family member</fullName>
    </submittedName>
</protein>
<evidence type="ECO:0000313" key="2">
    <source>
        <dbReference type="EMBL" id="ACG46362.1"/>
    </source>
</evidence>
<proteinExistence type="evidence at transcript level"/>
<dbReference type="AlphaFoldDB" id="B6UAH9"/>